<protein>
    <recommendedName>
        <fullName evidence="3">UspA domain-containing protein</fullName>
    </recommendedName>
</protein>
<dbReference type="Gene3D" id="3.40.50.620">
    <property type="entry name" value="HUPs"/>
    <property type="match status" value="1"/>
</dbReference>
<evidence type="ECO:0000313" key="1">
    <source>
        <dbReference type="EMBL" id="RUR76466.1"/>
    </source>
</evidence>
<evidence type="ECO:0008006" key="3">
    <source>
        <dbReference type="Google" id="ProtNLM"/>
    </source>
</evidence>
<dbReference type="OrthoDB" id="420997at2"/>
<dbReference type="InterPro" id="IPR014729">
    <property type="entry name" value="Rossmann-like_a/b/a_fold"/>
</dbReference>
<proteinExistence type="predicted"/>
<evidence type="ECO:0000313" key="2">
    <source>
        <dbReference type="Proteomes" id="UP000268857"/>
    </source>
</evidence>
<dbReference type="RefSeq" id="WP_016879060.1">
    <property type="nucleotide sequence ID" value="NZ_AJLN01000123.1"/>
</dbReference>
<dbReference type="AlphaFoldDB" id="A0A3S0XTC0"/>
<accession>A0A3S0XTC0</accession>
<reference evidence="1 2" key="1">
    <citation type="journal article" date="2019" name="Genome Biol. Evol.">
        <title>Day and night: Metabolic profiles and evolutionary relationships of six axenic non-marine cyanobacteria.</title>
        <authorList>
            <person name="Will S.E."/>
            <person name="Henke P."/>
            <person name="Boedeker C."/>
            <person name="Huang S."/>
            <person name="Brinkmann H."/>
            <person name="Rohde M."/>
            <person name="Jarek M."/>
            <person name="Friedl T."/>
            <person name="Seufert S."/>
            <person name="Schumacher M."/>
            <person name="Overmann J."/>
            <person name="Neumann-Schaal M."/>
            <person name="Petersen J."/>
        </authorList>
    </citation>
    <scope>NUCLEOTIDE SEQUENCE [LARGE SCALE GENOMIC DNA]</scope>
    <source>
        <strain evidence="1 2">PCC 6912</strain>
    </source>
</reference>
<name>A0A3S0XTC0_CHLFR</name>
<keyword evidence="2" id="KW-1185">Reference proteome</keyword>
<sequence length="209" mass="23340">MLMRLQNALGRDDLIDQMVLLWGQITPNLESATSVKSVNLIVGYDSSPKSHTALDISLLIAHQTRIATKAHVTVQAVYVLEDNQTSYLLDVLPQKEVVSSGFTNQISLNSPAISTSNRIYTRILNQTNKFASAERILWQARCLAEEWQSYFKAHLRFGCLADELKKVVTTEAASLLFLGCNSPHHPIIQKLKYSCPCPVLGIPHCLYDN</sequence>
<dbReference type="Proteomes" id="UP000268857">
    <property type="component" value="Unassembled WGS sequence"/>
</dbReference>
<comment type="caution">
    <text evidence="1">The sequence shown here is derived from an EMBL/GenBank/DDBJ whole genome shotgun (WGS) entry which is preliminary data.</text>
</comment>
<organism evidence="1 2">
    <name type="scientific">Chlorogloeopsis fritschii PCC 6912</name>
    <dbReference type="NCBI Taxonomy" id="211165"/>
    <lineage>
        <taxon>Bacteria</taxon>
        <taxon>Bacillati</taxon>
        <taxon>Cyanobacteriota</taxon>
        <taxon>Cyanophyceae</taxon>
        <taxon>Nostocales</taxon>
        <taxon>Chlorogloeopsidaceae</taxon>
        <taxon>Chlorogloeopsis</taxon>
    </lineage>
</organism>
<dbReference type="EMBL" id="RSCJ01000020">
    <property type="protein sequence ID" value="RUR76466.1"/>
    <property type="molecule type" value="Genomic_DNA"/>
</dbReference>
<gene>
    <name evidence="1" type="ORF">PCC6912_42540</name>
</gene>